<comment type="caution">
    <text evidence="2">The sequence shown here is derived from an EMBL/GenBank/DDBJ whole genome shotgun (WGS) entry which is preliminary data.</text>
</comment>
<feature type="transmembrane region" description="Helical" evidence="1">
    <location>
        <begin position="37"/>
        <end position="57"/>
    </location>
</feature>
<dbReference type="RefSeq" id="WP_346247777.1">
    <property type="nucleotide sequence ID" value="NZ_JBDIZK010000010.1"/>
</dbReference>
<dbReference type="EMBL" id="JBDIZK010000010">
    <property type="protein sequence ID" value="MEN3748737.1"/>
    <property type="molecule type" value="Genomic_DNA"/>
</dbReference>
<dbReference type="Proteomes" id="UP001427805">
    <property type="component" value="Unassembled WGS sequence"/>
</dbReference>
<proteinExistence type="predicted"/>
<protein>
    <submittedName>
        <fullName evidence="2">Uncharacterized protein</fullName>
    </submittedName>
</protein>
<name>A0ABV0BED5_9SPHN</name>
<accession>A0ABV0BED5</accession>
<evidence type="ECO:0000256" key="1">
    <source>
        <dbReference type="SAM" id="Phobius"/>
    </source>
</evidence>
<evidence type="ECO:0000313" key="3">
    <source>
        <dbReference type="Proteomes" id="UP001427805"/>
    </source>
</evidence>
<organism evidence="2 3">
    <name type="scientific">Sphingomonas rustica</name>
    <dbReference type="NCBI Taxonomy" id="3103142"/>
    <lineage>
        <taxon>Bacteria</taxon>
        <taxon>Pseudomonadati</taxon>
        <taxon>Pseudomonadota</taxon>
        <taxon>Alphaproteobacteria</taxon>
        <taxon>Sphingomonadales</taxon>
        <taxon>Sphingomonadaceae</taxon>
        <taxon>Sphingomonas</taxon>
    </lineage>
</organism>
<keyword evidence="1" id="KW-0812">Transmembrane</keyword>
<keyword evidence="3" id="KW-1185">Reference proteome</keyword>
<gene>
    <name evidence="2" type="ORF">TPR58_16295</name>
</gene>
<keyword evidence="1" id="KW-1133">Transmembrane helix</keyword>
<reference evidence="2 3" key="1">
    <citation type="submission" date="2024-05" db="EMBL/GenBank/DDBJ databases">
        <title>Sphingomonas sp. HF-S3 16S ribosomal RNA gene Genome sequencing and assembly.</title>
        <authorList>
            <person name="Lee H."/>
        </authorList>
    </citation>
    <scope>NUCLEOTIDE SEQUENCE [LARGE SCALE GENOMIC DNA]</scope>
    <source>
        <strain evidence="2 3">HF-S3</strain>
    </source>
</reference>
<sequence>MPSPRPAAVELLREPQSAEFVLGDGKVLRASVRVSPVGVLAIAVLVSGILLSTRALVGTALRERRRPKA</sequence>
<keyword evidence="1" id="KW-0472">Membrane</keyword>
<evidence type="ECO:0000313" key="2">
    <source>
        <dbReference type="EMBL" id="MEN3748737.1"/>
    </source>
</evidence>